<dbReference type="SUPFAM" id="SSF53448">
    <property type="entry name" value="Nucleotide-diphospho-sugar transferases"/>
    <property type="match status" value="1"/>
</dbReference>
<evidence type="ECO:0000259" key="1">
    <source>
        <dbReference type="Pfam" id="PF00535"/>
    </source>
</evidence>
<evidence type="ECO:0000313" key="3">
    <source>
        <dbReference type="Proteomes" id="UP001163096"/>
    </source>
</evidence>
<dbReference type="PANTHER" id="PTHR10859">
    <property type="entry name" value="GLYCOSYL TRANSFERASE"/>
    <property type="match status" value="1"/>
</dbReference>
<protein>
    <submittedName>
        <fullName evidence="2">Glycosyltransferase</fullName>
        <ecNumber evidence="2">2.4.-.-</ecNumber>
    </submittedName>
</protein>
<dbReference type="AlphaFoldDB" id="A0A9X9S2H3"/>
<reference evidence="2" key="1">
    <citation type="submission" date="2022-11" db="EMBL/GenBank/DDBJ databases">
        <title>Complete genome sequence of Methanogenium organophilum DSM 3596.</title>
        <authorList>
            <person name="Chen S.-C."/>
            <person name="Lai S.-J."/>
            <person name="You Y.-T."/>
        </authorList>
    </citation>
    <scope>NUCLEOTIDE SEQUENCE</scope>
    <source>
        <strain evidence="2">DSM 3596</strain>
    </source>
</reference>
<keyword evidence="2" id="KW-0808">Transferase</keyword>
<feature type="domain" description="Glycosyltransferase 2-like" evidence="1">
    <location>
        <begin position="8"/>
        <end position="168"/>
    </location>
</feature>
<dbReference type="InterPro" id="IPR001173">
    <property type="entry name" value="Glyco_trans_2-like"/>
</dbReference>
<keyword evidence="2" id="KW-0328">Glycosyltransferase</keyword>
<dbReference type="InterPro" id="IPR029044">
    <property type="entry name" value="Nucleotide-diphossugar_trans"/>
</dbReference>
<dbReference type="GO" id="GO:0006487">
    <property type="term" value="P:protein N-linked glycosylation"/>
    <property type="evidence" value="ECO:0007669"/>
    <property type="project" value="TreeGrafter"/>
</dbReference>
<evidence type="ECO:0000313" key="2">
    <source>
        <dbReference type="EMBL" id="WAI00587.1"/>
    </source>
</evidence>
<dbReference type="EMBL" id="CP113361">
    <property type="protein sequence ID" value="WAI00587.1"/>
    <property type="molecule type" value="Genomic_DNA"/>
</dbReference>
<dbReference type="PANTHER" id="PTHR10859:SF105">
    <property type="entry name" value="DOLICHYL-PHOSPHATE BETA-D-MANNOSYLTRANSFERASE"/>
    <property type="match status" value="1"/>
</dbReference>
<dbReference type="EC" id="2.4.-.-" evidence="2"/>
<organism evidence="2 3">
    <name type="scientific">Methanogenium organophilum</name>
    <dbReference type="NCBI Taxonomy" id="2199"/>
    <lineage>
        <taxon>Archaea</taxon>
        <taxon>Methanobacteriati</taxon>
        <taxon>Methanobacteriota</taxon>
        <taxon>Stenosarchaea group</taxon>
        <taxon>Methanomicrobia</taxon>
        <taxon>Methanomicrobiales</taxon>
        <taxon>Methanomicrobiaceae</taxon>
        <taxon>Methanogenium</taxon>
    </lineage>
</organism>
<accession>A0A9X9S2H3</accession>
<keyword evidence="3" id="KW-1185">Reference proteome</keyword>
<gene>
    <name evidence="2" type="ORF">OU421_09125</name>
</gene>
<dbReference type="Proteomes" id="UP001163096">
    <property type="component" value="Chromosome"/>
</dbReference>
<dbReference type="Pfam" id="PF00535">
    <property type="entry name" value="Glycos_transf_2"/>
    <property type="match status" value="1"/>
</dbReference>
<sequence>MSKYEVCAILPVYNDRESLETAIPRSIEVLEKITDSFLVVVAEDGSTDGSAEFVREWEEKDSRVLLFHADERLGRGTALTRVIRAVDAEIVCYYDVDLATDMAHLPALIQAIRDGNDIATGSRLMPESDIVRTQGREVASRGYNFLVRTVLNSRLYDHQCGFKAFRRDRILSLLDTIEAPHWFWDTELLVRAQKKGFHIAEFPVRWRTSDKTTVRFSDVTGMGMAIFHLRRHLND</sequence>
<dbReference type="RefSeq" id="WP_268185790.1">
    <property type="nucleotide sequence ID" value="NZ_CP113361.1"/>
</dbReference>
<name>A0A9X9S2H3_METOG</name>
<proteinExistence type="predicted"/>
<dbReference type="GO" id="GO:0016757">
    <property type="term" value="F:glycosyltransferase activity"/>
    <property type="evidence" value="ECO:0007669"/>
    <property type="project" value="UniProtKB-KW"/>
</dbReference>
<dbReference type="GeneID" id="76835261"/>
<dbReference type="Gene3D" id="3.90.550.10">
    <property type="entry name" value="Spore Coat Polysaccharide Biosynthesis Protein SpsA, Chain A"/>
    <property type="match status" value="1"/>
</dbReference>
<dbReference type="KEGG" id="mou:OU421_09125"/>